<dbReference type="OrthoDB" id="2474810at2"/>
<keyword evidence="3 7" id="KW-0812">Transmembrane</keyword>
<evidence type="ECO:0000313" key="10">
    <source>
        <dbReference type="Proteomes" id="UP000012081"/>
    </source>
</evidence>
<feature type="transmembrane region" description="Helical" evidence="7">
    <location>
        <begin position="136"/>
        <end position="154"/>
    </location>
</feature>
<dbReference type="STRING" id="1300222.I532_23446"/>
<dbReference type="InterPro" id="IPR022837">
    <property type="entry name" value="MsrQ-like"/>
</dbReference>
<comment type="subcellular location">
    <subcellularLocation>
        <location evidence="1">Membrane</location>
        <topology evidence="1">Multi-pass membrane protein</topology>
    </subcellularLocation>
</comment>
<feature type="transmembrane region" description="Helical" evidence="7">
    <location>
        <begin position="203"/>
        <end position="223"/>
    </location>
</feature>
<gene>
    <name evidence="9" type="ORF">I532_23446</name>
</gene>
<dbReference type="GO" id="GO:0016679">
    <property type="term" value="F:oxidoreductase activity, acting on diphenols and related substances as donors"/>
    <property type="evidence" value="ECO:0007669"/>
    <property type="project" value="TreeGrafter"/>
</dbReference>
<dbReference type="InterPro" id="IPR013130">
    <property type="entry name" value="Fe3_Rdtase_TM_dom"/>
</dbReference>
<feature type="domain" description="Ferric oxidoreductase" evidence="8">
    <location>
        <begin position="41"/>
        <end position="182"/>
    </location>
</feature>
<evidence type="ECO:0000256" key="3">
    <source>
        <dbReference type="ARBA" id="ARBA00022692"/>
    </source>
</evidence>
<evidence type="ECO:0000313" key="9">
    <source>
        <dbReference type="EMBL" id="EMT50285.1"/>
    </source>
</evidence>
<evidence type="ECO:0000256" key="4">
    <source>
        <dbReference type="ARBA" id="ARBA00022989"/>
    </source>
</evidence>
<dbReference type="PANTHER" id="PTHR36964">
    <property type="entry name" value="PROTEIN-METHIONINE-SULFOXIDE REDUCTASE HEME-BINDING SUBUNIT MSRQ"/>
    <property type="match status" value="1"/>
</dbReference>
<evidence type="ECO:0000259" key="8">
    <source>
        <dbReference type="Pfam" id="PF01794"/>
    </source>
</evidence>
<organism evidence="9 10">
    <name type="scientific">Brevibacillus borstelensis AK1</name>
    <dbReference type="NCBI Taxonomy" id="1300222"/>
    <lineage>
        <taxon>Bacteria</taxon>
        <taxon>Bacillati</taxon>
        <taxon>Bacillota</taxon>
        <taxon>Bacilli</taxon>
        <taxon>Bacillales</taxon>
        <taxon>Paenibacillaceae</taxon>
        <taxon>Brevibacillus</taxon>
    </lineage>
</organism>
<dbReference type="RefSeq" id="WP_003392219.1">
    <property type="nucleotide sequence ID" value="NZ_APBN01000018.1"/>
</dbReference>
<proteinExistence type="predicted"/>
<comment type="caution">
    <text evidence="9">The sequence shown here is derived from an EMBL/GenBank/DDBJ whole genome shotgun (WGS) entry which is preliminary data.</text>
</comment>
<dbReference type="GO" id="GO:0020037">
    <property type="term" value="F:heme binding"/>
    <property type="evidence" value="ECO:0007669"/>
    <property type="project" value="TreeGrafter"/>
</dbReference>
<dbReference type="Proteomes" id="UP000012081">
    <property type="component" value="Unassembled WGS sequence"/>
</dbReference>
<feature type="transmembrane region" description="Helical" evidence="7">
    <location>
        <begin position="7"/>
        <end position="24"/>
    </location>
</feature>
<keyword evidence="4 7" id="KW-1133">Transmembrane helix</keyword>
<dbReference type="AlphaFoldDB" id="M8E477"/>
<feature type="transmembrane region" description="Helical" evidence="7">
    <location>
        <begin position="36"/>
        <end position="54"/>
    </location>
</feature>
<keyword evidence="6 7" id="KW-0472">Membrane</keyword>
<dbReference type="GO" id="GO:0010181">
    <property type="term" value="F:FMN binding"/>
    <property type="evidence" value="ECO:0007669"/>
    <property type="project" value="TreeGrafter"/>
</dbReference>
<feature type="transmembrane region" description="Helical" evidence="7">
    <location>
        <begin position="75"/>
        <end position="94"/>
    </location>
</feature>
<dbReference type="PATRIC" id="fig|1300222.3.peg.4926"/>
<dbReference type="GeneID" id="89501396"/>
<evidence type="ECO:0000256" key="2">
    <source>
        <dbReference type="ARBA" id="ARBA00022448"/>
    </source>
</evidence>
<evidence type="ECO:0000256" key="1">
    <source>
        <dbReference type="ARBA" id="ARBA00004141"/>
    </source>
</evidence>
<keyword evidence="2" id="KW-0813">Transport</keyword>
<name>M8E477_9BACL</name>
<sequence>MRLFRFLAFIVSLLFLLAVFWIKWPQFSFFRTPEALSMISGYLAFLLISLTLLLGPIKQWLARFAPQLLLLRRDLGIIGGVCALVHVALVLFIFEKGPQLHFLQSDITAKGWLGLFFLDASVYGGGLSPNFTFTGIANYMGLIAFILLFCLWITSSRYAEKLLGGSSWKRIHMSNFLLFVLVVFHALIYVNSIKGEPHTPGDFLWIAGIVVAIRLIAFVKTVFLRRTK</sequence>
<evidence type="ECO:0000256" key="5">
    <source>
        <dbReference type="ARBA" id="ARBA00023004"/>
    </source>
</evidence>
<dbReference type="EMBL" id="APBN01000018">
    <property type="protein sequence ID" value="EMT50285.1"/>
    <property type="molecule type" value="Genomic_DNA"/>
</dbReference>
<feature type="transmembrane region" description="Helical" evidence="7">
    <location>
        <begin position="175"/>
        <end position="191"/>
    </location>
</feature>
<dbReference type="PANTHER" id="PTHR36964:SF1">
    <property type="entry name" value="PROTEIN-METHIONINE-SULFOXIDE REDUCTASE HEME-BINDING SUBUNIT MSRQ"/>
    <property type="match status" value="1"/>
</dbReference>
<accession>M8E477</accession>
<evidence type="ECO:0000256" key="7">
    <source>
        <dbReference type="SAM" id="Phobius"/>
    </source>
</evidence>
<evidence type="ECO:0000256" key="6">
    <source>
        <dbReference type="ARBA" id="ARBA00023136"/>
    </source>
</evidence>
<keyword evidence="10" id="KW-1185">Reference proteome</keyword>
<protein>
    <recommendedName>
        <fullName evidence="8">Ferric oxidoreductase domain-containing protein</fullName>
    </recommendedName>
</protein>
<dbReference type="Pfam" id="PF01794">
    <property type="entry name" value="Ferric_reduct"/>
    <property type="match status" value="1"/>
</dbReference>
<keyword evidence="5" id="KW-0408">Iron</keyword>
<reference evidence="9 10" key="1">
    <citation type="submission" date="2013-03" db="EMBL/GenBank/DDBJ databases">
        <title>Assembly of a new bacterial strain Brevibacillus borstelensis AK1.</title>
        <authorList>
            <person name="Rajan I."/>
            <person name="PoliReddy D."/>
            <person name="Sugumar T."/>
            <person name="Rathinam K."/>
            <person name="Alqarawi S."/>
            <person name="Khalil A.B."/>
            <person name="Sivakumar N."/>
        </authorList>
    </citation>
    <scope>NUCLEOTIDE SEQUENCE [LARGE SCALE GENOMIC DNA]</scope>
    <source>
        <strain evidence="9 10">AK1</strain>
    </source>
</reference>
<dbReference type="GO" id="GO:0005886">
    <property type="term" value="C:plasma membrane"/>
    <property type="evidence" value="ECO:0007669"/>
    <property type="project" value="TreeGrafter"/>
</dbReference>